<dbReference type="GO" id="GO:0032991">
    <property type="term" value="C:protein-containing complex"/>
    <property type="evidence" value="ECO:0007669"/>
    <property type="project" value="TreeGrafter"/>
</dbReference>
<dbReference type="OrthoDB" id="407325at2759"/>
<dbReference type="STRING" id="765915.A0A1Y2HVZ7"/>
<keyword evidence="2" id="KW-1185">Reference proteome</keyword>
<dbReference type="CDD" id="cd02440">
    <property type="entry name" value="AdoMet_MTases"/>
    <property type="match status" value="1"/>
</dbReference>
<dbReference type="EMBL" id="MCFL01000007">
    <property type="protein sequence ID" value="ORZ38770.1"/>
    <property type="molecule type" value="Genomic_DNA"/>
</dbReference>
<sequence>MNQSRFSGRLPFVQNLPDGQAMFGQGRLGSWHSRQSVGLCHRSLAPPTRPLASPNLMSTNPHPVSILDLSSGTGHLASILAHLVPPSAADILCTDLPEALPLLRANTTSSTGAARIHVSALPWGETLEHPVDLAVCSDVLYEAHFFDALALTLRRSVKIGGKVVIGYKPRGLSVEEEDGFWLREWVAIWRGGGCV</sequence>
<dbReference type="Proteomes" id="UP000193411">
    <property type="component" value="Unassembled WGS sequence"/>
</dbReference>
<organism evidence="1 2">
    <name type="scientific">Catenaria anguillulae PL171</name>
    <dbReference type="NCBI Taxonomy" id="765915"/>
    <lineage>
        <taxon>Eukaryota</taxon>
        <taxon>Fungi</taxon>
        <taxon>Fungi incertae sedis</taxon>
        <taxon>Blastocladiomycota</taxon>
        <taxon>Blastocladiomycetes</taxon>
        <taxon>Blastocladiales</taxon>
        <taxon>Catenariaceae</taxon>
        <taxon>Catenaria</taxon>
    </lineage>
</organism>
<accession>A0A1Y2HVZ7</accession>
<evidence type="ECO:0000313" key="2">
    <source>
        <dbReference type="Proteomes" id="UP000193411"/>
    </source>
</evidence>
<evidence type="ECO:0008006" key="3">
    <source>
        <dbReference type="Google" id="ProtNLM"/>
    </source>
</evidence>
<dbReference type="Pfam" id="PF10294">
    <property type="entry name" value="Methyltransf_16"/>
    <property type="match status" value="1"/>
</dbReference>
<protein>
    <recommendedName>
        <fullName evidence="3">Methyltransferase domain-containing protein</fullName>
    </recommendedName>
</protein>
<dbReference type="InterPro" id="IPR019410">
    <property type="entry name" value="Methyltransf_16"/>
</dbReference>
<dbReference type="AlphaFoldDB" id="A0A1Y2HVZ7"/>
<dbReference type="Gene3D" id="3.40.50.150">
    <property type="entry name" value="Vaccinia Virus protein VP39"/>
    <property type="match status" value="1"/>
</dbReference>
<comment type="caution">
    <text evidence="1">The sequence shown here is derived from an EMBL/GenBank/DDBJ whole genome shotgun (WGS) entry which is preliminary data.</text>
</comment>
<evidence type="ECO:0000313" key="1">
    <source>
        <dbReference type="EMBL" id="ORZ38770.1"/>
    </source>
</evidence>
<reference evidence="1 2" key="1">
    <citation type="submission" date="2016-07" db="EMBL/GenBank/DDBJ databases">
        <title>Pervasive Adenine N6-methylation of Active Genes in Fungi.</title>
        <authorList>
            <consortium name="DOE Joint Genome Institute"/>
            <person name="Mondo S.J."/>
            <person name="Dannebaum R.O."/>
            <person name="Kuo R.C."/>
            <person name="Labutti K."/>
            <person name="Haridas S."/>
            <person name="Kuo A."/>
            <person name="Salamov A."/>
            <person name="Ahrendt S.R."/>
            <person name="Lipzen A."/>
            <person name="Sullivan W."/>
            <person name="Andreopoulos W.B."/>
            <person name="Clum A."/>
            <person name="Lindquist E."/>
            <person name="Daum C."/>
            <person name="Ramamoorthy G.K."/>
            <person name="Gryganskyi A."/>
            <person name="Culley D."/>
            <person name="Magnuson J.K."/>
            <person name="James T.Y."/>
            <person name="O'Malley M.A."/>
            <person name="Stajich J.E."/>
            <person name="Spatafora J.W."/>
            <person name="Visel A."/>
            <person name="Grigoriev I.V."/>
        </authorList>
    </citation>
    <scope>NUCLEOTIDE SEQUENCE [LARGE SCALE GENOMIC DNA]</scope>
    <source>
        <strain evidence="1 2">PL171</strain>
    </source>
</reference>
<dbReference type="PANTHER" id="PTHR14614">
    <property type="entry name" value="HEPATOCELLULAR CARCINOMA-ASSOCIATED ANTIGEN"/>
    <property type="match status" value="1"/>
</dbReference>
<name>A0A1Y2HVZ7_9FUNG</name>
<dbReference type="InterPro" id="IPR029063">
    <property type="entry name" value="SAM-dependent_MTases_sf"/>
</dbReference>
<gene>
    <name evidence="1" type="ORF">BCR44DRAFT_1281552</name>
</gene>
<dbReference type="PANTHER" id="PTHR14614:SF109">
    <property type="entry name" value="RIBOSOMAL LYSINE N-METHYLTRANSFERASE 5"/>
    <property type="match status" value="1"/>
</dbReference>
<proteinExistence type="predicted"/>
<dbReference type="SUPFAM" id="SSF53335">
    <property type="entry name" value="S-adenosyl-L-methionine-dependent methyltransferases"/>
    <property type="match status" value="1"/>
</dbReference>
<dbReference type="GO" id="GO:0005829">
    <property type="term" value="C:cytosol"/>
    <property type="evidence" value="ECO:0007669"/>
    <property type="project" value="TreeGrafter"/>
</dbReference>